<sequence length="202" mass="23341">MSKITMKRGLTIILSLMFYTVNSHAETIKRTVANIGQFSVIQESCDEDANNHCDFVLYEGDDYRLPLVVDWERGINLEHQNKDFLHLSYGYTFNLHHSLLISKDGVVQALDDVLAVDESTGCIARFEFKDAPTIIFQKMFRSTALNKIQLKPNEYPKAESVWVDALQYFSDMKFDEQGRFNYRYANKKGEDITAFVNQPCKE</sequence>
<organism evidence="2 3">
    <name type="scientific">Acinetobacter bereziniae</name>
    <name type="common">Acinetobacter genomosp. 10</name>
    <dbReference type="NCBI Taxonomy" id="106648"/>
    <lineage>
        <taxon>Bacteria</taxon>
        <taxon>Pseudomonadati</taxon>
        <taxon>Pseudomonadota</taxon>
        <taxon>Gammaproteobacteria</taxon>
        <taxon>Moraxellales</taxon>
        <taxon>Moraxellaceae</taxon>
        <taxon>Acinetobacter</taxon>
    </lineage>
</organism>
<feature type="signal peptide" evidence="1">
    <location>
        <begin position="1"/>
        <end position="25"/>
    </location>
</feature>
<evidence type="ECO:0000313" key="3">
    <source>
        <dbReference type="Proteomes" id="UP000490535"/>
    </source>
</evidence>
<comment type="caution">
    <text evidence="2">The sequence shown here is derived from an EMBL/GenBank/DDBJ whole genome shotgun (WGS) entry which is preliminary data.</text>
</comment>
<protein>
    <submittedName>
        <fullName evidence="2">Uncharacterized protein</fullName>
    </submittedName>
</protein>
<name>A0A833PGD8_ACIBZ</name>
<dbReference type="Proteomes" id="UP000490535">
    <property type="component" value="Unassembled WGS sequence"/>
</dbReference>
<proteinExistence type="predicted"/>
<dbReference type="EMBL" id="WNDP01000052">
    <property type="protein sequence ID" value="KAF1024833.1"/>
    <property type="molecule type" value="Genomic_DNA"/>
</dbReference>
<feature type="chain" id="PRO_5032991058" evidence="1">
    <location>
        <begin position="26"/>
        <end position="202"/>
    </location>
</feature>
<evidence type="ECO:0000256" key="1">
    <source>
        <dbReference type="SAM" id="SignalP"/>
    </source>
</evidence>
<gene>
    <name evidence="2" type="ORF">GAK29_02329</name>
</gene>
<dbReference type="AlphaFoldDB" id="A0A833PGD8"/>
<evidence type="ECO:0000313" key="2">
    <source>
        <dbReference type="EMBL" id="KAF1024833.1"/>
    </source>
</evidence>
<reference evidence="3" key="1">
    <citation type="journal article" date="2020" name="MBio">
        <title>Horizontal gene transfer to a defensive symbiont with a reduced genome amongst a multipartite beetle microbiome.</title>
        <authorList>
            <person name="Waterworth S.C."/>
            <person name="Florez L.V."/>
            <person name="Rees E.R."/>
            <person name="Hertweck C."/>
            <person name="Kaltenpoth M."/>
            <person name="Kwan J.C."/>
        </authorList>
    </citation>
    <scope>NUCLEOTIDE SEQUENCE [LARGE SCALE GENOMIC DNA]</scope>
</reference>
<accession>A0A833PGD8</accession>
<keyword evidence="1" id="KW-0732">Signal</keyword>